<dbReference type="EMBL" id="JYNE01000025">
    <property type="protein sequence ID" value="KNH01888.1"/>
    <property type="molecule type" value="Genomic_DNA"/>
</dbReference>
<dbReference type="PATRIC" id="fig|1306953.7.peg.89"/>
<sequence>MGNSFGGQIEMSDSQRMAIFRYFAEEEHARDLIEHGRVRFCTLGTYHVFEDKEVRRDPSDGLLRYKLEGGVTINQGDRTFQNKMAFVSVVKVNDIYVYCMSTTLSEELATRFNSPFCVEIQHCLGFVGRIRRHVRLRSQLDHANVFARPIDYRGLDHEPGADWALPERLAFIKPEAFAWQDEFRVVIGNRGALGVENVDTHLESDGHNLAVTYKECDPLVLQLGDLSKIATLRKF</sequence>
<evidence type="ECO:0000313" key="2">
    <source>
        <dbReference type="Proteomes" id="UP000037446"/>
    </source>
</evidence>
<name>A0A0L1KD71_9SPHN</name>
<gene>
    <name evidence="1" type="ORF">J121_87</name>
</gene>
<evidence type="ECO:0000313" key="1">
    <source>
        <dbReference type="EMBL" id="KNH01888.1"/>
    </source>
</evidence>
<organism evidence="1 2">
    <name type="scientific">Qipengyuania citrea LAMA 915</name>
    <dbReference type="NCBI Taxonomy" id="1306953"/>
    <lineage>
        <taxon>Bacteria</taxon>
        <taxon>Pseudomonadati</taxon>
        <taxon>Pseudomonadota</taxon>
        <taxon>Alphaproteobacteria</taxon>
        <taxon>Sphingomonadales</taxon>
        <taxon>Erythrobacteraceae</taxon>
        <taxon>Qipengyuania</taxon>
    </lineage>
</organism>
<accession>A0A0L1KD71</accession>
<comment type="caution">
    <text evidence="1">The sequence shown here is derived from an EMBL/GenBank/DDBJ whole genome shotgun (WGS) entry which is preliminary data.</text>
</comment>
<dbReference type="AlphaFoldDB" id="A0A0L1KD71"/>
<reference evidence="1" key="1">
    <citation type="submission" date="2015-02" db="EMBL/GenBank/DDBJ databases">
        <authorList>
            <person name="Chooi Y.-H."/>
        </authorList>
    </citation>
    <scope>NUCLEOTIDE SEQUENCE [LARGE SCALE GENOMIC DNA]</scope>
    <source>
        <strain evidence="1">LAMA 915</strain>
    </source>
</reference>
<dbReference type="STRING" id="1306953.J121_87"/>
<protein>
    <submittedName>
        <fullName evidence="1">Uncharacterized protein</fullName>
    </submittedName>
</protein>
<dbReference type="Proteomes" id="UP000037446">
    <property type="component" value="Unassembled WGS sequence"/>
</dbReference>
<proteinExistence type="predicted"/>